<dbReference type="InterPro" id="IPR002156">
    <property type="entry name" value="RNaseH_domain"/>
</dbReference>
<dbReference type="SUPFAM" id="SSF56672">
    <property type="entry name" value="DNA/RNA polymerases"/>
    <property type="match status" value="1"/>
</dbReference>
<feature type="domain" description="Reverse transcriptase" evidence="1">
    <location>
        <begin position="495"/>
        <end position="620"/>
    </location>
</feature>
<feature type="domain" description="RNase H type-1" evidence="2">
    <location>
        <begin position="810"/>
        <end position="927"/>
    </location>
</feature>
<accession>A0AAV9BDZ2</accession>
<dbReference type="PANTHER" id="PTHR19446">
    <property type="entry name" value="REVERSE TRANSCRIPTASES"/>
    <property type="match status" value="1"/>
</dbReference>
<dbReference type="CDD" id="cd01650">
    <property type="entry name" value="RT_nLTR_like"/>
    <property type="match status" value="1"/>
</dbReference>
<dbReference type="Pfam" id="PF13456">
    <property type="entry name" value="RVT_3"/>
    <property type="match status" value="1"/>
</dbReference>
<dbReference type="AlphaFoldDB" id="A0AAV9BDZ2"/>
<dbReference type="SUPFAM" id="SSF53098">
    <property type="entry name" value="Ribonuclease H-like"/>
    <property type="match status" value="1"/>
</dbReference>
<dbReference type="CDD" id="cd06222">
    <property type="entry name" value="RNase_H_like"/>
    <property type="match status" value="1"/>
</dbReference>
<dbReference type="SUPFAM" id="SSF56219">
    <property type="entry name" value="DNase I-like"/>
    <property type="match status" value="1"/>
</dbReference>
<organism evidence="3 4">
    <name type="scientific">Acorus gramineus</name>
    <name type="common">Dwarf sweet flag</name>
    <dbReference type="NCBI Taxonomy" id="55184"/>
    <lineage>
        <taxon>Eukaryota</taxon>
        <taxon>Viridiplantae</taxon>
        <taxon>Streptophyta</taxon>
        <taxon>Embryophyta</taxon>
        <taxon>Tracheophyta</taxon>
        <taxon>Spermatophyta</taxon>
        <taxon>Magnoliopsida</taxon>
        <taxon>Liliopsida</taxon>
        <taxon>Acoraceae</taxon>
        <taxon>Acorus</taxon>
    </lineage>
</organism>
<dbReference type="InterPro" id="IPR044730">
    <property type="entry name" value="RNase_H-like_dom_plant"/>
</dbReference>
<dbReference type="GO" id="GO:0004523">
    <property type="term" value="F:RNA-DNA hybrid ribonuclease activity"/>
    <property type="evidence" value="ECO:0007669"/>
    <property type="project" value="InterPro"/>
</dbReference>
<dbReference type="InterPro" id="IPR043502">
    <property type="entry name" value="DNA/RNA_pol_sf"/>
</dbReference>
<comment type="caution">
    <text evidence="3">The sequence shown here is derived from an EMBL/GenBank/DDBJ whole genome shotgun (WGS) entry which is preliminary data.</text>
</comment>
<dbReference type="Gene3D" id="3.60.10.10">
    <property type="entry name" value="Endonuclease/exonuclease/phosphatase"/>
    <property type="match status" value="1"/>
</dbReference>
<evidence type="ECO:0000313" key="3">
    <source>
        <dbReference type="EMBL" id="KAK1274685.1"/>
    </source>
</evidence>
<name>A0AAV9BDZ2_ACOGR</name>
<protein>
    <recommendedName>
        <fullName evidence="5">Reverse transcriptase domain-containing protein</fullName>
    </recommendedName>
</protein>
<proteinExistence type="predicted"/>
<evidence type="ECO:0000259" key="1">
    <source>
        <dbReference type="Pfam" id="PF00078"/>
    </source>
</evidence>
<dbReference type="InterPro" id="IPR000477">
    <property type="entry name" value="RT_dom"/>
</dbReference>
<dbReference type="GO" id="GO:0003676">
    <property type="term" value="F:nucleic acid binding"/>
    <property type="evidence" value="ECO:0007669"/>
    <property type="project" value="InterPro"/>
</dbReference>
<dbReference type="Gene3D" id="3.30.420.10">
    <property type="entry name" value="Ribonuclease H-like superfamily/Ribonuclease H"/>
    <property type="match status" value="1"/>
</dbReference>
<dbReference type="Pfam" id="PF00078">
    <property type="entry name" value="RVT_1"/>
    <property type="match status" value="1"/>
</dbReference>
<dbReference type="Proteomes" id="UP001179952">
    <property type="component" value="Unassembled WGS sequence"/>
</dbReference>
<keyword evidence="4" id="KW-1185">Reference proteome</keyword>
<reference evidence="3" key="1">
    <citation type="journal article" date="2023" name="Nat. Commun.">
        <title>Diploid and tetraploid genomes of Acorus and the evolution of monocots.</title>
        <authorList>
            <person name="Ma L."/>
            <person name="Liu K.W."/>
            <person name="Li Z."/>
            <person name="Hsiao Y.Y."/>
            <person name="Qi Y."/>
            <person name="Fu T."/>
            <person name="Tang G.D."/>
            <person name="Zhang D."/>
            <person name="Sun W.H."/>
            <person name="Liu D.K."/>
            <person name="Li Y."/>
            <person name="Chen G.Z."/>
            <person name="Liu X.D."/>
            <person name="Liao X.Y."/>
            <person name="Jiang Y.T."/>
            <person name="Yu X."/>
            <person name="Hao Y."/>
            <person name="Huang J."/>
            <person name="Zhao X.W."/>
            <person name="Ke S."/>
            <person name="Chen Y.Y."/>
            <person name="Wu W.L."/>
            <person name="Hsu J.L."/>
            <person name="Lin Y.F."/>
            <person name="Huang M.D."/>
            <person name="Li C.Y."/>
            <person name="Huang L."/>
            <person name="Wang Z.W."/>
            <person name="Zhao X."/>
            <person name="Zhong W.Y."/>
            <person name="Peng D.H."/>
            <person name="Ahmad S."/>
            <person name="Lan S."/>
            <person name="Zhang J.S."/>
            <person name="Tsai W.C."/>
            <person name="Van de Peer Y."/>
            <person name="Liu Z.J."/>
        </authorList>
    </citation>
    <scope>NUCLEOTIDE SEQUENCE</scope>
    <source>
        <strain evidence="3">SCP</strain>
    </source>
</reference>
<evidence type="ECO:0000259" key="2">
    <source>
        <dbReference type="Pfam" id="PF13456"/>
    </source>
</evidence>
<dbReference type="InterPro" id="IPR036397">
    <property type="entry name" value="RNaseH_sf"/>
</dbReference>
<reference evidence="3" key="2">
    <citation type="submission" date="2023-06" db="EMBL/GenBank/DDBJ databases">
        <authorList>
            <person name="Ma L."/>
            <person name="Liu K.-W."/>
            <person name="Li Z."/>
            <person name="Hsiao Y.-Y."/>
            <person name="Qi Y."/>
            <person name="Fu T."/>
            <person name="Tang G."/>
            <person name="Zhang D."/>
            <person name="Sun W.-H."/>
            <person name="Liu D.-K."/>
            <person name="Li Y."/>
            <person name="Chen G.-Z."/>
            <person name="Liu X.-D."/>
            <person name="Liao X.-Y."/>
            <person name="Jiang Y.-T."/>
            <person name="Yu X."/>
            <person name="Hao Y."/>
            <person name="Huang J."/>
            <person name="Zhao X.-W."/>
            <person name="Ke S."/>
            <person name="Chen Y.-Y."/>
            <person name="Wu W.-L."/>
            <person name="Hsu J.-L."/>
            <person name="Lin Y.-F."/>
            <person name="Huang M.-D."/>
            <person name="Li C.-Y."/>
            <person name="Huang L."/>
            <person name="Wang Z.-W."/>
            <person name="Zhao X."/>
            <person name="Zhong W.-Y."/>
            <person name="Peng D.-H."/>
            <person name="Ahmad S."/>
            <person name="Lan S."/>
            <person name="Zhang J.-S."/>
            <person name="Tsai W.-C."/>
            <person name="Van De Peer Y."/>
            <person name="Liu Z.-J."/>
        </authorList>
    </citation>
    <scope>NUCLEOTIDE SEQUENCE</scope>
    <source>
        <strain evidence="3">SCP</strain>
        <tissue evidence="3">Leaves</tissue>
    </source>
</reference>
<evidence type="ECO:0008006" key="5">
    <source>
        <dbReference type="Google" id="ProtNLM"/>
    </source>
</evidence>
<dbReference type="InterPro" id="IPR012337">
    <property type="entry name" value="RNaseH-like_sf"/>
</dbReference>
<evidence type="ECO:0000313" key="4">
    <source>
        <dbReference type="Proteomes" id="UP001179952"/>
    </source>
</evidence>
<dbReference type="InterPro" id="IPR036691">
    <property type="entry name" value="Endo/exonu/phosph_ase_sf"/>
</dbReference>
<sequence>MGGEKQLELSQFLRAHKSSFISLQGTKLTAAGYRVMKRKLIHHDSSFLSSAGCICLFWNSELYEVKILHHSSQYVHCHILCKISQRSFFVTSVYASNIYSERLRVWCSLIEISESVLLLPWLVGGDFNEVRYSNEKVGGRPAHARRLWKFNECISKSLLSDLKATGHTFSWSNHQANHIMSRLDRILVNSSFVNDFPLSMVNNLVPGISDHSPMHVICEPVIPSGPKPFKYFEMWEAHPSFNSIVESAWATEVVGTPLYCLVKKIAATKLALKQWNKATFGPIQHMLRRSRENLVEIQARLQLRPMDQNLITEEQLARAQYQWKLQQEECFLRQKSRQLWLSFGDSNTPFFYDSLNNRMTVNTMRSLHTPDGEELTYPADIKEHIVEYFSNLLNRGSGCTVPPLRSYGTISDLENQSLLAPISPEEIRKATFSLKPLSSPGPDGFPTRFFQFFWNLVRHDLVEAVQYFFYSGNLLKQVSHSFISLIPKSLNAATLDNYRPISLCNTLYKIITMVMASRLRDVLPHLVSDHQAAFIKGRSIHHNILLAHEMVKYLQTQGKSRACIKIDLRKAFDSVRWSFLEEVLRSCQLNSHWIRLCMELDETEISPEGQYMEGLSPHGMLLHLVLNPSSQRLDTTQSPIKGKGLAQIFGRVSYDWGPPNEAFVVAFISNGKWEKPHRSSEDLDLIWPEIQQLDVGGTGEEDADHLFLGCAFSRFIWIKLFRDLQVCSMPPRRLALFHAWMLANITVPFKKEIANIESIKLRTTHRVFRIIQTPDLVMVSNAFGIQIEEKKKITTIVKWMSPEDGWLKLNTDGSLADDRGGYGALIRNSNSEFQLGLAGRLDLPTINLLELKAIEWGVILSCTMQACKLWIETDSTTALAWLEGRGNIPWSTIRSLRNTHHYLQHLVEWKVTHIHREGNSPADILAAYKSMRGESILLPQQIWKELEEALVQDMHDLGFVRVREK</sequence>
<dbReference type="EMBL" id="JAUJYN010000003">
    <property type="protein sequence ID" value="KAK1274685.1"/>
    <property type="molecule type" value="Genomic_DNA"/>
</dbReference>
<gene>
    <name evidence="3" type="ORF">QJS04_geneDACA020799</name>
</gene>